<organism evidence="1">
    <name type="scientific">uncultured Caudovirales phage</name>
    <dbReference type="NCBI Taxonomy" id="2100421"/>
    <lineage>
        <taxon>Viruses</taxon>
        <taxon>Duplodnaviria</taxon>
        <taxon>Heunggongvirae</taxon>
        <taxon>Uroviricota</taxon>
        <taxon>Caudoviricetes</taxon>
        <taxon>Peduoviridae</taxon>
        <taxon>Maltschvirus</taxon>
        <taxon>Maltschvirus maltsch</taxon>
    </lineage>
</organism>
<sequence>MAKIQIQHNPRVVVIFDDLEKYLAFCRDFGYRYNEADLYNFKSYAWQQYSKSTQGKRAKNMWEEDQIRLSTGPGPTLQ</sequence>
<evidence type="ECO:0000313" key="2">
    <source>
        <dbReference type="EMBL" id="CAB4165831.1"/>
    </source>
</evidence>
<accession>A0A6J5NWS9</accession>
<name>A0A6J5NWS9_9CAUD</name>
<evidence type="ECO:0000313" key="3">
    <source>
        <dbReference type="EMBL" id="CAB4186939.1"/>
    </source>
</evidence>
<dbReference type="EMBL" id="LR797099">
    <property type="protein sequence ID" value="CAB4186939.1"/>
    <property type="molecule type" value="Genomic_DNA"/>
</dbReference>
<dbReference type="EMBL" id="LR797502">
    <property type="protein sequence ID" value="CAB4221358.1"/>
    <property type="molecule type" value="Genomic_DNA"/>
</dbReference>
<reference evidence="1" key="1">
    <citation type="submission" date="2020-04" db="EMBL/GenBank/DDBJ databases">
        <authorList>
            <person name="Chiriac C."/>
            <person name="Salcher M."/>
            <person name="Ghai R."/>
            <person name="Kavagutti S V."/>
        </authorList>
    </citation>
    <scope>NUCLEOTIDE SEQUENCE</scope>
</reference>
<proteinExistence type="predicted"/>
<gene>
    <name evidence="3" type="ORF">UFOVP1146_285</name>
    <name evidence="4" type="ORF">UFOVP1638_280</name>
    <name evidence="1" type="ORF">UFOVP812_198</name>
    <name evidence="2" type="ORF">UFOVP818_367</name>
</gene>
<evidence type="ECO:0000313" key="1">
    <source>
        <dbReference type="EMBL" id="CAB4163929.1"/>
    </source>
</evidence>
<evidence type="ECO:0000313" key="4">
    <source>
        <dbReference type="EMBL" id="CAB4221358.1"/>
    </source>
</evidence>
<protein>
    <submittedName>
        <fullName evidence="1">Uncharacterized protein</fullName>
    </submittedName>
</protein>
<dbReference type="EMBL" id="LR796758">
    <property type="protein sequence ID" value="CAB4163929.1"/>
    <property type="molecule type" value="Genomic_DNA"/>
</dbReference>
<dbReference type="EMBL" id="LR796776">
    <property type="protein sequence ID" value="CAB4165831.1"/>
    <property type="molecule type" value="Genomic_DNA"/>
</dbReference>